<proteinExistence type="inferred from homology"/>
<evidence type="ECO:0000259" key="7">
    <source>
        <dbReference type="Pfam" id="PF03946"/>
    </source>
</evidence>
<dbReference type="GO" id="GO:0005762">
    <property type="term" value="C:mitochondrial large ribosomal subunit"/>
    <property type="evidence" value="ECO:0007669"/>
    <property type="project" value="TreeGrafter"/>
</dbReference>
<keyword evidence="3 5" id="KW-0687">Ribonucleoprotein</keyword>
<dbReference type="CDD" id="cd00349">
    <property type="entry name" value="Ribosomal_L11"/>
    <property type="match status" value="1"/>
</dbReference>
<evidence type="ECO:0000256" key="5">
    <source>
        <dbReference type="RuleBase" id="RU003978"/>
    </source>
</evidence>
<protein>
    <recommendedName>
        <fullName evidence="4">Large ribosomal subunit protein uL11m</fullName>
    </recommendedName>
</protein>
<dbReference type="InterPro" id="IPR006519">
    <property type="entry name" value="Ribosomal_uL11_bac-typ"/>
</dbReference>
<evidence type="ECO:0000313" key="8">
    <source>
        <dbReference type="EMBL" id="CAG8526952.1"/>
    </source>
</evidence>
<dbReference type="NCBIfam" id="TIGR01632">
    <property type="entry name" value="L11_bact"/>
    <property type="match status" value="1"/>
</dbReference>
<dbReference type="AlphaFoldDB" id="A0A9N9ADJ2"/>
<dbReference type="Gene3D" id="3.30.1550.10">
    <property type="entry name" value="Ribosomal protein L11/L12, N-terminal domain"/>
    <property type="match status" value="1"/>
</dbReference>
<dbReference type="Pfam" id="PF00298">
    <property type="entry name" value="Ribosomal_L11"/>
    <property type="match status" value="1"/>
</dbReference>
<dbReference type="Proteomes" id="UP000789572">
    <property type="component" value="Unassembled WGS sequence"/>
</dbReference>
<dbReference type="GO" id="GO:0070180">
    <property type="term" value="F:large ribosomal subunit rRNA binding"/>
    <property type="evidence" value="ECO:0007669"/>
    <property type="project" value="TreeGrafter"/>
</dbReference>
<dbReference type="InterPro" id="IPR020783">
    <property type="entry name" value="Ribosomal_uL11_C"/>
</dbReference>
<name>A0A9N9ADJ2_9GLOM</name>
<evidence type="ECO:0000259" key="6">
    <source>
        <dbReference type="Pfam" id="PF00298"/>
    </source>
</evidence>
<sequence>MSKSTKQASQSQIRILLSAAKAAPTPPLGPALGQRGVKAIDFCRAFNERTKHFIPDTPIPTLITVKPDRTVSFITKLPPTTWLLKQAAGIEKGAAKPGSEIVGKVSLKHIYEIAKIKKEQNGLERISLRGMCRAVISTANGMGIRVVP</sequence>
<feature type="domain" description="Large ribosomal subunit protein uL11 C-terminal" evidence="6">
    <location>
        <begin position="76"/>
        <end position="146"/>
    </location>
</feature>
<comment type="caution">
    <text evidence="8">The sequence shown here is derived from an EMBL/GenBank/DDBJ whole genome shotgun (WGS) entry which is preliminary data.</text>
</comment>
<accession>A0A9N9ADJ2</accession>
<dbReference type="Pfam" id="PF03946">
    <property type="entry name" value="Ribosomal_L11_N"/>
    <property type="match status" value="1"/>
</dbReference>
<evidence type="ECO:0000313" key="9">
    <source>
        <dbReference type="Proteomes" id="UP000789572"/>
    </source>
</evidence>
<dbReference type="InterPro" id="IPR020784">
    <property type="entry name" value="Ribosomal_uL11_N"/>
</dbReference>
<dbReference type="HAMAP" id="MF_00736">
    <property type="entry name" value="Ribosomal_uL11"/>
    <property type="match status" value="1"/>
</dbReference>
<evidence type="ECO:0000256" key="1">
    <source>
        <dbReference type="ARBA" id="ARBA00010537"/>
    </source>
</evidence>
<dbReference type="SUPFAM" id="SSF54747">
    <property type="entry name" value="Ribosomal L11/L12e N-terminal domain"/>
    <property type="match status" value="1"/>
</dbReference>
<evidence type="ECO:0000256" key="2">
    <source>
        <dbReference type="ARBA" id="ARBA00022980"/>
    </source>
</evidence>
<feature type="domain" description="Large ribosomal subunit protein uL11 N-terminal" evidence="7">
    <location>
        <begin position="13"/>
        <end position="70"/>
    </location>
</feature>
<evidence type="ECO:0000256" key="4">
    <source>
        <dbReference type="ARBA" id="ARBA00040104"/>
    </source>
</evidence>
<dbReference type="GO" id="GO:0003735">
    <property type="term" value="F:structural constituent of ribosome"/>
    <property type="evidence" value="ECO:0007669"/>
    <property type="project" value="InterPro"/>
</dbReference>
<dbReference type="InterPro" id="IPR036796">
    <property type="entry name" value="Ribosomal_uL11_N_sf"/>
</dbReference>
<dbReference type="InterPro" id="IPR000911">
    <property type="entry name" value="Ribosomal_uL11"/>
</dbReference>
<dbReference type="InterPro" id="IPR036769">
    <property type="entry name" value="Ribosomal_uL11_C_sf"/>
</dbReference>
<evidence type="ECO:0000256" key="3">
    <source>
        <dbReference type="ARBA" id="ARBA00023274"/>
    </source>
</evidence>
<dbReference type="SMART" id="SM00649">
    <property type="entry name" value="RL11"/>
    <property type="match status" value="1"/>
</dbReference>
<dbReference type="FunFam" id="1.10.10.250:FF:000003">
    <property type="entry name" value="Mitochondrial ribosomal protein L11"/>
    <property type="match status" value="1"/>
</dbReference>
<keyword evidence="9" id="KW-1185">Reference proteome</keyword>
<dbReference type="PANTHER" id="PTHR11661">
    <property type="entry name" value="60S RIBOSOMAL PROTEIN L12"/>
    <property type="match status" value="1"/>
</dbReference>
<gene>
    <name evidence="8" type="ORF">POCULU_LOCUS3866</name>
</gene>
<organism evidence="8 9">
    <name type="scientific">Paraglomus occultum</name>
    <dbReference type="NCBI Taxonomy" id="144539"/>
    <lineage>
        <taxon>Eukaryota</taxon>
        <taxon>Fungi</taxon>
        <taxon>Fungi incertae sedis</taxon>
        <taxon>Mucoromycota</taxon>
        <taxon>Glomeromycotina</taxon>
        <taxon>Glomeromycetes</taxon>
        <taxon>Paraglomerales</taxon>
        <taxon>Paraglomeraceae</taxon>
        <taxon>Paraglomus</taxon>
    </lineage>
</organism>
<dbReference type="GO" id="GO:0006412">
    <property type="term" value="P:translation"/>
    <property type="evidence" value="ECO:0007669"/>
    <property type="project" value="InterPro"/>
</dbReference>
<dbReference type="PANTHER" id="PTHR11661:SF1">
    <property type="entry name" value="LARGE RIBOSOMAL SUBUNIT PROTEIN UL11M"/>
    <property type="match status" value="1"/>
</dbReference>
<dbReference type="Gene3D" id="1.10.10.250">
    <property type="entry name" value="Ribosomal protein L11, C-terminal domain"/>
    <property type="match status" value="1"/>
</dbReference>
<dbReference type="EMBL" id="CAJVPJ010000460">
    <property type="protein sequence ID" value="CAG8526952.1"/>
    <property type="molecule type" value="Genomic_DNA"/>
</dbReference>
<reference evidence="8" key="1">
    <citation type="submission" date="2021-06" db="EMBL/GenBank/DDBJ databases">
        <authorList>
            <person name="Kallberg Y."/>
            <person name="Tangrot J."/>
            <person name="Rosling A."/>
        </authorList>
    </citation>
    <scope>NUCLEOTIDE SEQUENCE</scope>
    <source>
        <strain evidence="8">IA702</strain>
    </source>
</reference>
<dbReference type="SUPFAM" id="SSF46906">
    <property type="entry name" value="Ribosomal protein L11, C-terminal domain"/>
    <property type="match status" value="1"/>
</dbReference>
<comment type="similarity">
    <text evidence="1 5">Belongs to the universal ribosomal protein uL11 family.</text>
</comment>
<keyword evidence="2 5" id="KW-0689">Ribosomal protein</keyword>
<dbReference type="OrthoDB" id="1091498at2759"/>